<keyword evidence="1 4" id="KW-0808">Transferase</keyword>
<reference evidence="4 5" key="1">
    <citation type="submission" date="2019-02" db="EMBL/GenBank/DDBJ databases">
        <title>Deep-cultivation of Planctomycetes and their phenomic and genomic characterization uncovers novel biology.</title>
        <authorList>
            <person name="Wiegand S."/>
            <person name="Jogler M."/>
            <person name="Boedeker C."/>
            <person name="Pinto D."/>
            <person name="Vollmers J."/>
            <person name="Rivas-Marin E."/>
            <person name="Kohn T."/>
            <person name="Peeters S.H."/>
            <person name="Heuer A."/>
            <person name="Rast P."/>
            <person name="Oberbeckmann S."/>
            <person name="Bunk B."/>
            <person name="Jeske O."/>
            <person name="Meyerdierks A."/>
            <person name="Storesund J.E."/>
            <person name="Kallscheuer N."/>
            <person name="Luecker S."/>
            <person name="Lage O.M."/>
            <person name="Pohl T."/>
            <person name="Merkel B.J."/>
            <person name="Hornburger P."/>
            <person name="Mueller R.-W."/>
            <person name="Bruemmer F."/>
            <person name="Labrenz M."/>
            <person name="Spormann A.M."/>
            <person name="Op Den Camp H."/>
            <person name="Overmann J."/>
            <person name="Amann R."/>
            <person name="Jetten M.S.M."/>
            <person name="Mascher T."/>
            <person name="Medema M.H."/>
            <person name="Devos D.P."/>
            <person name="Kaster A.-K."/>
            <person name="Ovreas L."/>
            <person name="Rohde M."/>
            <person name="Galperin M.Y."/>
            <person name="Jogler C."/>
        </authorList>
    </citation>
    <scope>NUCLEOTIDE SEQUENCE [LARGE SCALE GENOMIC DNA]</scope>
    <source>
        <strain evidence="4 5">KOR34</strain>
    </source>
</reference>
<dbReference type="PANTHER" id="PTHR43072:SF23">
    <property type="entry name" value="UPF0039 PROTEIN C11D3.02C"/>
    <property type="match status" value="1"/>
</dbReference>
<feature type="domain" description="N-acetyltransferase" evidence="3">
    <location>
        <begin position="1"/>
        <end position="161"/>
    </location>
</feature>
<sequence>MIRDATPADYASLAEVYNHYIVETVVTFEVTPISPDEMGRRVEGVAAGHPWIVLQTDHGVQGYAYARPWHERAAYRHTLETSVYLAPDARGQGHGTRLYGELFRRLAPIAPHVLIAGVTLPNEASVALHEKLGYVKSAHFREVGRKFDRWLDVGYWQKTLSNATEHA</sequence>
<evidence type="ECO:0000256" key="2">
    <source>
        <dbReference type="ARBA" id="ARBA00023315"/>
    </source>
</evidence>
<protein>
    <submittedName>
        <fullName evidence="4">Phosphinothricin N-acetyltransferase</fullName>
        <ecNumber evidence="4">2.3.1.183</ecNumber>
    </submittedName>
</protein>
<dbReference type="GO" id="GO:0102971">
    <property type="term" value="F:phosphinothricin N-acetyltransferase activity"/>
    <property type="evidence" value="ECO:0007669"/>
    <property type="project" value="UniProtKB-EC"/>
</dbReference>
<dbReference type="EMBL" id="SIHJ01000001">
    <property type="protein sequence ID" value="TWT37527.1"/>
    <property type="molecule type" value="Genomic_DNA"/>
</dbReference>
<comment type="caution">
    <text evidence="4">The sequence shown here is derived from an EMBL/GenBank/DDBJ whole genome shotgun (WGS) entry which is preliminary data.</text>
</comment>
<evidence type="ECO:0000313" key="4">
    <source>
        <dbReference type="EMBL" id="TWT37527.1"/>
    </source>
</evidence>
<name>A0A5C5VHR3_9BACT</name>
<evidence type="ECO:0000313" key="5">
    <source>
        <dbReference type="Proteomes" id="UP000316714"/>
    </source>
</evidence>
<dbReference type="Proteomes" id="UP000316714">
    <property type="component" value="Unassembled WGS sequence"/>
</dbReference>
<keyword evidence="5" id="KW-1185">Reference proteome</keyword>
<dbReference type="SUPFAM" id="SSF55729">
    <property type="entry name" value="Acyl-CoA N-acyltransferases (Nat)"/>
    <property type="match status" value="1"/>
</dbReference>
<evidence type="ECO:0000256" key="1">
    <source>
        <dbReference type="ARBA" id="ARBA00022679"/>
    </source>
</evidence>
<dbReference type="InterPro" id="IPR000182">
    <property type="entry name" value="GNAT_dom"/>
</dbReference>
<dbReference type="Pfam" id="PF13420">
    <property type="entry name" value="Acetyltransf_4"/>
    <property type="match status" value="1"/>
</dbReference>
<dbReference type="PROSITE" id="PS51186">
    <property type="entry name" value="GNAT"/>
    <property type="match status" value="1"/>
</dbReference>
<proteinExistence type="predicted"/>
<dbReference type="OrthoDB" id="9798006at2"/>
<organism evidence="4 5">
    <name type="scientific">Posidoniimonas corsicana</name>
    <dbReference type="NCBI Taxonomy" id="1938618"/>
    <lineage>
        <taxon>Bacteria</taxon>
        <taxon>Pseudomonadati</taxon>
        <taxon>Planctomycetota</taxon>
        <taxon>Planctomycetia</taxon>
        <taxon>Pirellulales</taxon>
        <taxon>Lacipirellulaceae</taxon>
        <taxon>Posidoniimonas</taxon>
    </lineage>
</organism>
<evidence type="ECO:0000259" key="3">
    <source>
        <dbReference type="PROSITE" id="PS51186"/>
    </source>
</evidence>
<accession>A0A5C5VHR3</accession>
<dbReference type="AlphaFoldDB" id="A0A5C5VHR3"/>
<dbReference type="EC" id="2.3.1.183" evidence="4"/>
<keyword evidence="2 4" id="KW-0012">Acyltransferase</keyword>
<dbReference type="InterPro" id="IPR016181">
    <property type="entry name" value="Acyl_CoA_acyltransferase"/>
</dbReference>
<dbReference type="PANTHER" id="PTHR43072">
    <property type="entry name" value="N-ACETYLTRANSFERASE"/>
    <property type="match status" value="1"/>
</dbReference>
<gene>
    <name evidence="4" type="primary">bar</name>
    <name evidence="4" type="ORF">KOR34_24790</name>
</gene>
<dbReference type="Gene3D" id="3.40.630.30">
    <property type="match status" value="1"/>
</dbReference>